<accession>A0A7G2C5C8</accession>
<evidence type="ECO:0000313" key="2">
    <source>
        <dbReference type="EMBL" id="CAD2213957.1"/>
    </source>
</evidence>
<organism evidence="2 3">
    <name type="scientific">Angomonas deanei</name>
    <dbReference type="NCBI Taxonomy" id="59799"/>
    <lineage>
        <taxon>Eukaryota</taxon>
        <taxon>Discoba</taxon>
        <taxon>Euglenozoa</taxon>
        <taxon>Kinetoplastea</taxon>
        <taxon>Metakinetoplastina</taxon>
        <taxon>Trypanosomatida</taxon>
        <taxon>Trypanosomatidae</taxon>
        <taxon>Strigomonadinae</taxon>
        <taxon>Angomonas</taxon>
    </lineage>
</organism>
<gene>
    <name evidence="2" type="ORF">ADEAN_000140100</name>
</gene>
<dbReference type="AlphaFoldDB" id="A0A7G2C5C8"/>
<dbReference type="EMBL" id="LR877146">
    <property type="protein sequence ID" value="CAD2213957.1"/>
    <property type="molecule type" value="Genomic_DNA"/>
</dbReference>
<protein>
    <submittedName>
        <fullName evidence="2">Uncharacterized protein</fullName>
    </submittedName>
</protein>
<feature type="region of interest" description="Disordered" evidence="1">
    <location>
        <begin position="147"/>
        <end position="175"/>
    </location>
</feature>
<keyword evidence="3" id="KW-1185">Reference proteome</keyword>
<evidence type="ECO:0000313" key="3">
    <source>
        <dbReference type="Proteomes" id="UP000515908"/>
    </source>
</evidence>
<feature type="region of interest" description="Disordered" evidence="1">
    <location>
        <begin position="198"/>
        <end position="231"/>
    </location>
</feature>
<dbReference type="VEuPathDB" id="TriTrypDB:ADEAN_000140100"/>
<feature type="compositionally biased region" description="Polar residues" evidence="1">
    <location>
        <begin position="215"/>
        <end position="227"/>
    </location>
</feature>
<name>A0A7G2C5C8_9TRYP</name>
<proteinExistence type="predicted"/>
<dbReference type="Proteomes" id="UP000515908">
    <property type="component" value="Chromosome 02"/>
</dbReference>
<reference evidence="2 3" key="1">
    <citation type="submission" date="2020-08" db="EMBL/GenBank/DDBJ databases">
        <authorList>
            <person name="Newling K."/>
            <person name="Davey J."/>
            <person name="Forrester S."/>
        </authorList>
    </citation>
    <scope>NUCLEOTIDE SEQUENCE [LARGE SCALE GENOMIC DNA]</scope>
    <source>
        <strain evidence="3">Crithidia deanei Carvalho (ATCC PRA-265)</strain>
    </source>
</reference>
<evidence type="ECO:0000256" key="1">
    <source>
        <dbReference type="SAM" id="MobiDB-lite"/>
    </source>
</evidence>
<feature type="compositionally biased region" description="Polar residues" evidence="1">
    <location>
        <begin position="147"/>
        <end position="161"/>
    </location>
</feature>
<sequence length="267" mass="29537">MVLTHCVVCPFLPSLISPCGSSKFVMTLSLENSLSNSQEVPPSCSATLTFNAEVPAGESACFDSKILDPENFLTDVDTETHHEPLFQIKKKKTSDALPPLPAFDKMYTEDTYNWLHGEKPFYESPVDANGSAFPIITLSSRLKSVRTSSTLDVPSSMQSSLDSKRSSDHRRMHNAPIDGLLSPIEQYFNKTVLPTASLNMGSHRSSSLRRDSKENPSSSRPSVNGPTVDSDKLPYVFTEEFFGDSFREIDNSIHKRNNSRGTYSSIS</sequence>